<accession>B3DVS3</accession>
<dbReference type="Proteomes" id="UP000009149">
    <property type="component" value="Chromosome"/>
</dbReference>
<name>B3DVS3_METI4</name>
<dbReference type="STRING" id="481448.Minf_1372"/>
<reference evidence="1 2" key="1">
    <citation type="journal article" date="2008" name="Biol. Direct">
        <title>Complete genome sequence of the extremely acidophilic methanotroph isolate V4, Methylacidiphilum infernorum, a representative of the bacterial phylum Verrucomicrobia.</title>
        <authorList>
            <person name="Hou S."/>
            <person name="Makarova K.S."/>
            <person name="Saw J.H."/>
            <person name="Senin P."/>
            <person name="Ly B.V."/>
            <person name="Zhou Z."/>
            <person name="Ren Y."/>
            <person name="Wang J."/>
            <person name="Galperin M.Y."/>
            <person name="Omelchenko M.V."/>
            <person name="Wolf Y.I."/>
            <person name="Yutin N."/>
            <person name="Koonin E.V."/>
            <person name="Stott M.B."/>
            <person name="Mountain B.W."/>
            <person name="Crowe M.A."/>
            <person name="Smirnova A.V."/>
            <person name="Dunfield P.F."/>
            <person name="Feng L."/>
            <person name="Wang L."/>
            <person name="Alam M."/>
        </authorList>
    </citation>
    <scope>NUCLEOTIDE SEQUENCE [LARGE SCALE GENOMIC DNA]</scope>
    <source>
        <strain evidence="2">Isolate V4</strain>
    </source>
</reference>
<evidence type="ECO:0000313" key="1">
    <source>
        <dbReference type="EMBL" id="ACD83426.1"/>
    </source>
</evidence>
<gene>
    <name evidence="1" type="ordered locus">Minf_1372</name>
</gene>
<evidence type="ECO:0000313" key="2">
    <source>
        <dbReference type="Proteomes" id="UP000009149"/>
    </source>
</evidence>
<protein>
    <submittedName>
        <fullName evidence="1">Uncharacterized protein</fullName>
    </submittedName>
</protein>
<dbReference type="AlphaFoldDB" id="B3DVS3"/>
<proteinExistence type="predicted"/>
<organism evidence="1 2">
    <name type="scientific">Methylacidiphilum infernorum (isolate V4)</name>
    <name type="common">Methylokorus infernorum (strain V4)</name>
    <dbReference type="NCBI Taxonomy" id="481448"/>
    <lineage>
        <taxon>Bacteria</taxon>
        <taxon>Pseudomonadati</taxon>
        <taxon>Verrucomicrobiota</taxon>
        <taxon>Methylacidiphilae</taxon>
        <taxon>Methylacidiphilales</taxon>
        <taxon>Methylacidiphilaceae</taxon>
        <taxon>Methylacidiphilum (ex Ratnadevi et al. 2023)</taxon>
    </lineage>
</organism>
<dbReference type="HOGENOM" id="CLU_3357054_0_0_0"/>
<sequence>MKKNEFSTNFLCAFLDSLSFCCFTFSKDVEQSIFIG</sequence>
<dbReference type="KEGG" id="min:Minf_1372"/>
<dbReference type="EMBL" id="CP000975">
    <property type="protein sequence ID" value="ACD83426.1"/>
    <property type="molecule type" value="Genomic_DNA"/>
</dbReference>